<keyword evidence="8 9" id="KW-0624">Polysaccharide degradation</keyword>
<evidence type="ECO:0000256" key="6">
    <source>
        <dbReference type="ARBA" id="ARBA00023277"/>
    </source>
</evidence>
<dbReference type="GO" id="GO:0030245">
    <property type="term" value="P:cellulose catabolic process"/>
    <property type="evidence" value="ECO:0007669"/>
    <property type="project" value="UniProtKB-KW"/>
</dbReference>
<keyword evidence="6" id="KW-0119">Carbohydrate metabolism</keyword>
<organism evidence="11 12">
    <name type="scientific">Sodiomyces alkalinus (strain CBS 110278 / VKM F-3762 / F11)</name>
    <name type="common">Alkaliphilic filamentous fungus</name>
    <dbReference type="NCBI Taxonomy" id="1314773"/>
    <lineage>
        <taxon>Eukaryota</taxon>
        <taxon>Fungi</taxon>
        <taxon>Dikarya</taxon>
        <taxon>Ascomycota</taxon>
        <taxon>Pezizomycotina</taxon>
        <taxon>Sordariomycetes</taxon>
        <taxon>Hypocreomycetidae</taxon>
        <taxon>Glomerellales</taxon>
        <taxon>Plectosphaerellaceae</taxon>
        <taxon>Sodiomyces</taxon>
    </lineage>
</organism>
<keyword evidence="4 9" id="KW-0136">Cellulose degradation</keyword>
<dbReference type="RefSeq" id="XP_028464510.1">
    <property type="nucleotide sequence ID" value="XM_028615096.1"/>
</dbReference>
<evidence type="ECO:0000256" key="9">
    <source>
        <dbReference type="RuleBase" id="RU361164"/>
    </source>
</evidence>
<comment type="catalytic activity">
    <reaction evidence="1">
        <text>Endohydrolysis of (1-&gt;4)-beta-D-glucosidic linkages in cellulose, lichenin and cereal beta-D-glucans.</text>
        <dbReference type="EC" id="3.2.1.4"/>
    </reaction>
</comment>
<dbReference type="Pfam" id="PF00840">
    <property type="entry name" value="Glyco_hydro_7"/>
    <property type="match status" value="1"/>
</dbReference>
<proteinExistence type="inferred from homology"/>
<evidence type="ECO:0000256" key="4">
    <source>
        <dbReference type="ARBA" id="ARBA00023001"/>
    </source>
</evidence>
<gene>
    <name evidence="11" type="ORF">SODALDRAFT_380214</name>
</gene>
<dbReference type="PRINTS" id="PR00734">
    <property type="entry name" value="GLHYDRLASE7"/>
</dbReference>
<dbReference type="SUPFAM" id="SSF49899">
    <property type="entry name" value="Concanavalin A-like lectins/glucanases"/>
    <property type="match status" value="1"/>
</dbReference>
<dbReference type="GeneID" id="39583573"/>
<accession>A0A3N2PQG8</accession>
<keyword evidence="10" id="KW-0732">Signal</keyword>
<keyword evidence="12" id="KW-1185">Reference proteome</keyword>
<dbReference type="STRING" id="1314773.A0A3N2PQG8"/>
<keyword evidence="5" id="KW-0325">Glycoprotein</keyword>
<reference evidence="11 12" key="1">
    <citation type="journal article" date="2018" name="Mol. Ecol.">
        <title>The obligate alkalophilic soda-lake fungus Sodiomyces alkalinus has shifted to a protein diet.</title>
        <authorList>
            <person name="Grum-Grzhimaylo A.A."/>
            <person name="Falkoski D.L."/>
            <person name="van den Heuvel J."/>
            <person name="Valero-Jimenez C.A."/>
            <person name="Min B."/>
            <person name="Choi I.G."/>
            <person name="Lipzen A."/>
            <person name="Daum C.G."/>
            <person name="Aanen D.K."/>
            <person name="Tsang A."/>
            <person name="Henrissat B."/>
            <person name="Bilanenko E.N."/>
            <person name="de Vries R.P."/>
            <person name="van Kan J.A.L."/>
            <person name="Grigoriev I.V."/>
            <person name="Debets A.J.M."/>
        </authorList>
    </citation>
    <scope>NUCLEOTIDE SEQUENCE [LARGE SCALE GENOMIC DNA]</scope>
    <source>
        <strain evidence="11 12">F11</strain>
    </source>
</reference>
<evidence type="ECO:0000256" key="10">
    <source>
        <dbReference type="SAM" id="SignalP"/>
    </source>
</evidence>
<evidence type="ECO:0000313" key="12">
    <source>
        <dbReference type="Proteomes" id="UP000272025"/>
    </source>
</evidence>
<evidence type="ECO:0000256" key="7">
    <source>
        <dbReference type="ARBA" id="ARBA00023295"/>
    </source>
</evidence>
<dbReference type="EMBL" id="ML119058">
    <property type="protein sequence ID" value="ROT36704.1"/>
    <property type="molecule type" value="Genomic_DNA"/>
</dbReference>
<keyword evidence="3 9" id="KW-0378">Hydrolase</keyword>
<dbReference type="AlphaFoldDB" id="A0A3N2PQG8"/>
<dbReference type="EC" id="3.2.1.-" evidence="9"/>
<dbReference type="GO" id="GO:0008810">
    <property type="term" value="F:cellulase activity"/>
    <property type="evidence" value="ECO:0007669"/>
    <property type="project" value="UniProtKB-EC"/>
</dbReference>
<name>A0A3N2PQG8_SODAK</name>
<evidence type="ECO:0000256" key="3">
    <source>
        <dbReference type="ARBA" id="ARBA00022801"/>
    </source>
</evidence>
<dbReference type="PANTHER" id="PTHR33753:SF1">
    <property type="entry name" value="ENDO-BETA-1,4-GLUCANASE CELB"/>
    <property type="match status" value="1"/>
</dbReference>
<keyword evidence="7 9" id="KW-0326">Glycosidase</keyword>
<evidence type="ECO:0000256" key="2">
    <source>
        <dbReference type="ARBA" id="ARBA00006044"/>
    </source>
</evidence>
<evidence type="ECO:0000256" key="8">
    <source>
        <dbReference type="ARBA" id="ARBA00023326"/>
    </source>
</evidence>
<dbReference type="PANTHER" id="PTHR33753">
    <property type="entry name" value="1,4-BETA-D-GLUCAN CELLOBIOHYDROLASE B"/>
    <property type="match status" value="1"/>
</dbReference>
<dbReference type="CDD" id="cd07999">
    <property type="entry name" value="GH7_CBH_EG"/>
    <property type="match status" value="1"/>
</dbReference>
<dbReference type="Gene3D" id="2.70.100.10">
    <property type="entry name" value="Glycoside hydrolase, family 7, domain"/>
    <property type="match status" value="1"/>
</dbReference>
<dbReference type="OrthoDB" id="412382at2759"/>
<feature type="chain" id="PRO_5017987178" description="Glucanase" evidence="10">
    <location>
        <begin position="22"/>
        <end position="427"/>
    </location>
</feature>
<feature type="signal peptide" evidence="10">
    <location>
        <begin position="1"/>
        <end position="21"/>
    </location>
</feature>
<evidence type="ECO:0000313" key="11">
    <source>
        <dbReference type="EMBL" id="ROT36704.1"/>
    </source>
</evidence>
<dbReference type="InterPro" id="IPR001722">
    <property type="entry name" value="Glyco_hydro_7"/>
</dbReference>
<dbReference type="InterPro" id="IPR037019">
    <property type="entry name" value="Glyco_hydro_7_sf"/>
</dbReference>
<comment type="similarity">
    <text evidence="2 9">Belongs to the glycosyl hydrolase 7 (cellulase C) family.</text>
</comment>
<evidence type="ECO:0000256" key="1">
    <source>
        <dbReference type="ARBA" id="ARBA00000966"/>
    </source>
</evidence>
<dbReference type="InterPro" id="IPR013320">
    <property type="entry name" value="ConA-like_dom_sf"/>
</dbReference>
<evidence type="ECO:0000256" key="5">
    <source>
        <dbReference type="ARBA" id="ARBA00023180"/>
    </source>
</evidence>
<sequence>MTRSLNTLGLAATLLAGAAVAQKPIGGEDNHPAIKTYRCTVADGCTEHTNYLVLDSLAHPVYRASDGGSCGTWGNPPPEEACTTKEECAENCLMEAIPDYSVYGIETEGDSMTLYQLRDGQLVTPRVYLLEEDKQNYEMVHLTGAEFTFDVDVSRLPCGMNSALYLSEMLQDGAKSELNQGGANFGTGYCDAQCYVTPFINGEGNVAGRGSCCPELDIWEANSRSTLIAPHPCNITQVFECEGEECEFEGVCDKWGCSWNTYRVGQDDYYGRGDDFTVDTTKPFTVITNFPADAEGNLVEIHRAYVQDGRLIRSEVVRRDDMPEVNYTNDEFCEATGGARRFLELGGHQEMGAAMTRGMVLALSLWWDEGGYMSWLDGAADGNGPCNATEGAPSNIVQIEPNPVVTFANMRWGEIGSTWQATCQKRV</sequence>
<protein>
    <recommendedName>
        <fullName evidence="9">Glucanase</fullName>
        <ecNumber evidence="9">3.2.1.-</ecNumber>
    </recommendedName>
</protein>
<dbReference type="Proteomes" id="UP000272025">
    <property type="component" value="Unassembled WGS sequence"/>
</dbReference>